<accession>X0XT72</accession>
<sequence length="197" mass="21469">MNGRYYGQSEPRIFEAQLIQPTDVSGIEAVTILDEVLGLAAPQYVLRQICRPVRMDALTARVDIATKLTGQEKVPPLVEAELSSQAYTTVDFELWKNVVHIAISDEARKKAAHDILGLHASDAARDLARMENKQIAEELAGATDVAGSDWGDTANNPYEDIVGVITTIEGKGFPVDYIAADPLVWADFLSNPFVKGT</sequence>
<name>X0XT72_9ZZZZ</name>
<evidence type="ECO:0000313" key="1">
    <source>
        <dbReference type="EMBL" id="GAG28066.1"/>
    </source>
</evidence>
<protein>
    <submittedName>
        <fullName evidence="1">Uncharacterized protein</fullName>
    </submittedName>
</protein>
<dbReference type="SUPFAM" id="SSF56563">
    <property type="entry name" value="Major capsid protein gp5"/>
    <property type="match status" value="1"/>
</dbReference>
<comment type="caution">
    <text evidence="1">The sequence shown here is derived from an EMBL/GenBank/DDBJ whole genome shotgun (WGS) entry which is preliminary data.</text>
</comment>
<dbReference type="EMBL" id="BARS01031152">
    <property type="protein sequence ID" value="GAG28066.1"/>
    <property type="molecule type" value="Genomic_DNA"/>
</dbReference>
<feature type="non-terminal residue" evidence="1">
    <location>
        <position position="197"/>
    </location>
</feature>
<reference evidence="1" key="1">
    <citation type="journal article" date="2014" name="Front. Microbiol.">
        <title>High frequency of phylogenetically diverse reductive dehalogenase-homologous genes in deep subseafloor sedimentary metagenomes.</title>
        <authorList>
            <person name="Kawai M."/>
            <person name="Futagami T."/>
            <person name="Toyoda A."/>
            <person name="Takaki Y."/>
            <person name="Nishi S."/>
            <person name="Hori S."/>
            <person name="Arai W."/>
            <person name="Tsubouchi T."/>
            <person name="Morono Y."/>
            <person name="Uchiyama I."/>
            <person name="Ito T."/>
            <person name="Fujiyama A."/>
            <person name="Inagaki F."/>
            <person name="Takami H."/>
        </authorList>
    </citation>
    <scope>NUCLEOTIDE SEQUENCE</scope>
    <source>
        <strain evidence="1">Expedition CK06-06</strain>
    </source>
</reference>
<gene>
    <name evidence="1" type="ORF">S01H1_48511</name>
</gene>
<proteinExistence type="predicted"/>
<organism evidence="1">
    <name type="scientific">marine sediment metagenome</name>
    <dbReference type="NCBI Taxonomy" id="412755"/>
    <lineage>
        <taxon>unclassified sequences</taxon>
        <taxon>metagenomes</taxon>
        <taxon>ecological metagenomes</taxon>
    </lineage>
</organism>
<dbReference type="AlphaFoldDB" id="X0XT72"/>